<evidence type="ECO:0000259" key="1">
    <source>
        <dbReference type="SMART" id="SM00471"/>
    </source>
</evidence>
<evidence type="ECO:0000313" key="2">
    <source>
        <dbReference type="EMBL" id="OAA86022.1"/>
    </source>
</evidence>
<dbReference type="InterPro" id="IPR006674">
    <property type="entry name" value="HD_domain"/>
</dbReference>
<protein>
    <submittedName>
        <fullName evidence="2">HD domain protein</fullName>
    </submittedName>
</protein>
<reference evidence="2 3" key="1">
    <citation type="journal article" date="2015" name="Biotechnol. Bioeng.">
        <title>Genome sequence and phenotypic characterization of Caulobacter segnis.</title>
        <authorList>
            <person name="Patel S."/>
            <person name="Fletcher B."/>
            <person name="Scott D.C."/>
            <person name="Ely B."/>
        </authorList>
    </citation>
    <scope>NUCLEOTIDE SEQUENCE [LARGE SCALE GENOMIC DNA]</scope>
    <source>
        <strain evidence="2 3">ERI-2</strain>
    </source>
</reference>
<dbReference type="Proteomes" id="UP000077407">
    <property type="component" value="Unassembled WGS sequence"/>
</dbReference>
<proteinExistence type="predicted"/>
<accession>A0A162KRS7</accession>
<sequence length="161" mass="19103">MLNLEKVNAILKNRKFCAYLSKINKLEENRKYCKHDIQHLLNVARITYIKVLEENIHVKKEIIYAAALLHDIGRWQQYEEGIPHELASIKLGKDILDECGFDNEEEKEIFDLIGNHRKKDSYNLLQNIFYDSDKACRNCFMCKAISECNWPDEKKNYSIKY</sequence>
<gene>
    <name evidence="2" type="ORF">WY13_02482</name>
</gene>
<organism evidence="2 3">
    <name type="scientific">Clostridium ljungdahlii</name>
    <dbReference type="NCBI Taxonomy" id="1538"/>
    <lineage>
        <taxon>Bacteria</taxon>
        <taxon>Bacillati</taxon>
        <taxon>Bacillota</taxon>
        <taxon>Clostridia</taxon>
        <taxon>Eubacteriales</taxon>
        <taxon>Clostridiaceae</taxon>
        <taxon>Clostridium</taxon>
    </lineage>
</organism>
<dbReference type="SMART" id="SM00471">
    <property type="entry name" value="HDc"/>
    <property type="match status" value="1"/>
</dbReference>
<dbReference type="EMBL" id="LITT01000027">
    <property type="protein sequence ID" value="OAA86022.1"/>
    <property type="molecule type" value="Genomic_DNA"/>
</dbReference>
<dbReference type="Pfam" id="PF01966">
    <property type="entry name" value="HD"/>
    <property type="match status" value="1"/>
</dbReference>
<comment type="caution">
    <text evidence="2">The sequence shown here is derived from an EMBL/GenBank/DDBJ whole genome shotgun (WGS) entry which is preliminary data.</text>
</comment>
<dbReference type="PATRIC" id="fig|1538.10.peg.2854"/>
<dbReference type="AlphaFoldDB" id="A0A162KRS7"/>
<dbReference type="NCBIfam" id="TIGR00277">
    <property type="entry name" value="HDIG"/>
    <property type="match status" value="1"/>
</dbReference>
<evidence type="ECO:0000313" key="3">
    <source>
        <dbReference type="Proteomes" id="UP000077407"/>
    </source>
</evidence>
<feature type="domain" description="HD/PDEase" evidence="1">
    <location>
        <begin position="32"/>
        <end position="147"/>
    </location>
</feature>
<dbReference type="InterPro" id="IPR006675">
    <property type="entry name" value="HDIG_dom"/>
</dbReference>
<dbReference type="InterPro" id="IPR003607">
    <property type="entry name" value="HD/PDEase_dom"/>
</dbReference>
<name>A0A162KRS7_9CLOT</name>
<dbReference type="SUPFAM" id="SSF109604">
    <property type="entry name" value="HD-domain/PDEase-like"/>
    <property type="match status" value="1"/>
</dbReference>
<dbReference type="Gene3D" id="1.10.3210.10">
    <property type="entry name" value="Hypothetical protein af1432"/>
    <property type="match status" value="1"/>
</dbReference>